<dbReference type="InterPro" id="IPR021354">
    <property type="entry name" value="DUF2975"/>
</dbReference>
<organism evidence="2 3">
    <name type="scientific">Saccharomonospora piscinae</name>
    <dbReference type="NCBI Taxonomy" id="687388"/>
    <lineage>
        <taxon>Bacteria</taxon>
        <taxon>Bacillati</taxon>
        <taxon>Actinomycetota</taxon>
        <taxon>Actinomycetes</taxon>
        <taxon>Pseudonocardiales</taxon>
        <taxon>Pseudonocardiaceae</taxon>
        <taxon>Saccharomonospora</taxon>
    </lineage>
</organism>
<name>A0A1V8ZXI6_SACPI</name>
<keyword evidence="3" id="KW-1185">Reference proteome</keyword>
<dbReference type="EMBL" id="MWIH01000009">
    <property type="protein sequence ID" value="OQO89394.1"/>
    <property type="molecule type" value="Genomic_DNA"/>
</dbReference>
<feature type="transmembrane region" description="Helical" evidence="1">
    <location>
        <begin position="97"/>
        <end position="118"/>
    </location>
</feature>
<comment type="caution">
    <text evidence="2">The sequence shown here is derived from an EMBL/GenBank/DDBJ whole genome shotgun (WGS) entry which is preliminary data.</text>
</comment>
<dbReference type="Pfam" id="PF11188">
    <property type="entry name" value="DUF2975"/>
    <property type="match status" value="1"/>
</dbReference>
<dbReference type="Proteomes" id="UP000192591">
    <property type="component" value="Unassembled WGS sequence"/>
</dbReference>
<reference evidence="2 3" key="1">
    <citation type="submission" date="2017-02" db="EMBL/GenBank/DDBJ databases">
        <title>Draft genome of Saccharomonospora sp. 154.</title>
        <authorList>
            <person name="Alonso-Carmona G.S."/>
            <person name="De La Haba R."/>
            <person name="Vera-Gargallo B."/>
            <person name="Sandoval-Trujillo A.H."/>
            <person name="Ramirez-Duran N."/>
            <person name="Ventosa A."/>
        </authorList>
    </citation>
    <scope>NUCLEOTIDE SEQUENCE [LARGE SCALE GENOMIC DNA]</scope>
    <source>
        <strain evidence="2 3">LRS4.154</strain>
    </source>
</reference>
<evidence type="ECO:0008006" key="4">
    <source>
        <dbReference type="Google" id="ProtNLM"/>
    </source>
</evidence>
<evidence type="ECO:0000313" key="3">
    <source>
        <dbReference type="Proteomes" id="UP000192591"/>
    </source>
</evidence>
<feature type="transmembrane region" description="Helical" evidence="1">
    <location>
        <begin position="138"/>
        <end position="159"/>
    </location>
</feature>
<evidence type="ECO:0000313" key="2">
    <source>
        <dbReference type="EMBL" id="OQO89394.1"/>
    </source>
</evidence>
<keyword evidence="1" id="KW-0472">Membrane</keyword>
<dbReference type="STRING" id="1962155.B1813_20835"/>
<gene>
    <name evidence="2" type="ORF">B1813_20835</name>
</gene>
<evidence type="ECO:0000256" key="1">
    <source>
        <dbReference type="SAM" id="Phobius"/>
    </source>
</evidence>
<feature type="transmembrane region" description="Helical" evidence="1">
    <location>
        <begin position="179"/>
        <end position="197"/>
    </location>
</feature>
<sequence length="211" mass="22081">MEGERGLLEPVATWVRVLLALVGTLVGIGVIAMVFGSGSVFGIGASEVCVETANGHVPVPQSGNNVATGVEDGVRSWPSAVGMCAQSPTTGQRLLGVLSQAPTFAVFVGTLLLAIRLLRGASRDGIFTLRVAGRLRTLGWFVLVGEAVATFVEALASNWLTGTMMVDRHDLFSINEWDVPVMALLAGAGLVSMARIMRAGATMREDLEGTV</sequence>
<keyword evidence="1" id="KW-0812">Transmembrane</keyword>
<keyword evidence="1" id="KW-1133">Transmembrane helix</keyword>
<accession>A0A1V8ZXI6</accession>
<protein>
    <recommendedName>
        <fullName evidence="4">DUF2975 domain-containing protein</fullName>
    </recommendedName>
</protein>
<dbReference type="AlphaFoldDB" id="A0A1V8ZXI6"/>
<dbReference type="RefSeq" id="WP_081194822.1">
    <property type="nucleotide sequence ID" value="NZ_MWIH01000009.1"/>
</dbReference>
<feature type="transmembrane region" description="Helical" evidence="1">
    <location>
        <begin position="12"/>
        <end position="35"/>
    </location>
</feature>
<proteinExistence type="predicted"/>